<gene>
    <name evidence="3" type="primary">srkA</name>
    <name evidence="3" type="ORF">NIES267_69870</name>
</gene>
<proteinExistence type="inferred from homology"/>
<evidence type="ECO:0000313" key="4">
    <source>
        <dbReference type="Proteomes" id="UP000218418"/>
    </source>
</evidence>
<evidence type="ECO:0000313" key="3">
    <source>
        <dbReference type="EMBL" id="BAY87465.1"/>
    </source>
</evidence>
<reference evidence="3 4" key="1">
    <citation type="submission" date="2017-06" db="EMBL/GenBank/DDBJ databases">
        <title>Genome sequencing of cyanobaciteial culture collection at National Institute for Environmental Studies (NIES).</title>
        <authorList>
            <person name="Hirose Y."/>
            <person name="Shimura Y."/>
            <person name="Fujisawa T."/>
            <person name="Nakamura Y."/>
            <person name="Kawachi M."/>
        </authorList>
    </citation>
    <scope>NUCLEOTIDE SEQUENCE [LARGE SCALE GENOMIC DNA]</scope>
    <source>
        <strain evidence="3 4">NIES-267</strain>
    </source>
</reference>
<keyword evidence="4" id="KW-1185">Reference proteome</keyword>
<keyword evidence="3" id="KW-0808">Transferase</keyword>
<keyword evidence="3" id="KW-0418">Kinase</keyword>
<feature type="domain" description="Aminoglycoside phosphotransferase" evidence="2">
    <location>
        <begin position="41"/>
        <end position="277"/>
    </location>
</feature>
<evidence type="ECO:0000256" key="1">
    <source>
        <dbReference type="ARBA" id="ARBA00038240"/>
    </source>
</evidence>
<dbReference type="EC" id="2.7.11.1" evidence="3"/>
<protein>
    <submittedName>
        <fullName evidence="3">Stress response kinase A</fullName>
        <ecNumber evidence="3">2.7.11.1</ecNumber>
    </submittedName>
</protein>
<sequence>MSENFLTAMKQESSAEQININTEIASNAIKKYSFQSPKLKFIKHLENTTYKLSAEQGDFLVRVYCGLNNTVKDIESEAKIIEYLISCNNYTYQKPIYNNSDNFVSIGEASGISKPVSILSWIDSPIIGHDIDDISLFEKLGKLFAHIHKKIADWQKPINFHRPTFDADSLIGKNGAFGYANSGYKYFDRETVSLFESVYQRLIDFEAVNGKENNFGIIHGDLHLNNVILHQSSLIPIDFDDSGWGYYIYDLAVILANYWGIPEYSAIKINLIKGYRTTRKMSDEIENQIPLFIAVRYICIALFLAGKSEQEVTLKQTASKYIQFYLAKLKNIISCI</sequence>
<dbReference type="Proteomes" id="UP000218418">
    <property type="component" value="Chromosome"/>
</dbReference>
<accession>A0A1Z4M1X3</accession>
<dbReference type="PANTHER" id="PTHR21064">
    <property type="entry name" value="AMINOGLYCOSIDE PHOSPHOTRANSFERASE DOMAIN-CONTAINING PROTEIN-RELATED"/>
    <property type="match status" value="1"/>
</dbReference>
<dbReference type="OrthoDB" id="514136at2"/>
<dbReference type="GO" id="GO:0004413">
    <property type="term" value="F:homoserine kinase activity"/>
    <property type="evidence" value="ECO:0007669"/>
    <property type="project" value="TreeGrafter"/>
</dbReference>
<dbReference type="InterPro" id="IPR011009">
    <property type="entry name" value="Kinase-like_dom_sf"/>
</dbReference>
<dbReference type="Gene3D" id="3.30.200.20">
    <property type="entry name" value="Phosphorylase Kinase, domain 1"/>
    <property type="match status" value="1"/>
</dbReference>
<dbReference type="AlphaFoldDB" id="A0A1Z4M1X3"/>
<dbReference type="Gene3D" id="3.90.1200.10">
    <property type="match status" value="1"/>
</dbReference>
<dbReference type="Pfam" id="PF01636">
    <property type="entry name" value="APH"/>
    <property type="match status" value="1"/>
</dbReference>
<dbReference type="SUPFAM" id="SSF56112">
    <property type="entry name" value="Protein kinase-like (PK-like)"/>
    <property type="match status" value="1"/>
</dbReference>
<comment type="similarity">
    <text evidence="1">Belongs to the pseudomonas-type ThrB family.</text>
</comment>
<dbReference type="InterPro" id="IPR050249">
    <property type="entry name" value="Pseudomonas-type_ThrB"/>
</dbReference>
<dbReference type="PANTHER" id="PTHR21064:SF6">
    <property type="entry name" value="AMINOGLYCOSIDE PHOSPHOTRANSFERASE DOMAIN-CONTAINING PROTEIN"/>
    <property type="match status" value="1"/>
</dbReference>
<name>A0A1Z4M1X3_9CYAN</name>
<organism evidence="3 4">
    <name type="scientific">Calothrix parasitica NIES-267</name>
    <dbReference type="NCBI Taxonomy" id="1973488"/>
    <lineage>
        <taxon>Bacteria</taxon>
        <taxon>Bacillati</taxon>
        <taxon>Cyanobacteriota</taxon>
        <taxon>Cyanophyceae</taxon>
        <taxon>Nostocales</taxon>
        <taxon>Calotrichaceae</taxon>
        <taxon>Calothrix</taxon>
    </lineage>
</organism>
<dbReference type="GO" id="GO:0009088">
    <property type="term" value="P:threonine biosynthetic process"/>
    <property type="evidence" value="ECO:0007669"/>
    <property type="project" value="TreeGrafter"/>
</dbReference>
<evidence type="ECO:0000259" key="2">
    <source>
        <dbReference type="Pfam" id="PF01636"/>
    </source>
</evidence>
<dbReference type="GO" id="GO:0004674">
    <property type="term" value="F:protein serine/threonine kinase activity"/>
    <property type="evidence" value="ECO:0007669"/>
    <property type="project" value="UniProtKB-EC"/>
</dbReference>
<dbReference type="InterPro" id="IPR002575">
    <property type="entry name" value="Aminoglycoside_PTrfase"/>
</dbReference>
<dbReference type="EMBL" id="AP018227">
    <property type="protein sequence ID" value="BAY87465.1"/>
    <property type="molecule type" value="Genomic_DNA"/>
</dbReference>